<dbReference type="GO" id="GO:0000155">
    <property type="term" value="F:phosphorelay sensor kinase activity"/>
    <property type="evidence" value="ECO:0007669"/>
    <property type="project" value="InterPro"/>
</dbReference>
<keyword evidence="7" id="KW-1185">Reference proteome</keyword>
<dbReference type="CDD" id="cd16917">
    <property type="entry name" value="HATPase_UhpB-NarQ-NarX-like"/>
    <property type="match status" value="1"/>
</dbReference>
<evidence type="ECO:0000256" key="1">
    <source>
        <dbReference type="ARBA" id="ARBA00022679"/>
    </source>
</evidence>
<dbReference type="InterPro" id="IPR015943">
    <property type="entry name" value="WD40/YVTN_repeat-like_dom_sf"/>
</dbReference>
<keyword evidence="1" id="KW-0808">Transferase</keyword>
<feature type="domain" description="Histidine kinase/HSP90-like ATPase" evidence="5">
    <location>
        <begin position="873"/>
        <end position="970"/>
    </location>
</feature>
<proteinExistence type="predicted"/>
<dbReference type="InterPro" id="IPR003594">
    <property type="entry name" value="HATPase_dom"/>
</dbReference>
<dbReference type="EMBL" id="WWCK01000001">
    <property type="protein sequence ID" value="MYM65734.1"/>
    <property type="molecule type" value="Genomic_DNA"/>
</dbReference>
<dbReference type="GO" id="GO:0046983">
    <property type="term" value="F:protein dimerization activity"/>
    <property type="evidence" value="ECO:0007669"/>
    <property type="project" value="InterPro"/>
</dbReference>
<dbReference type="SUPFAM" id="SSF55874">
    <property type="entry name" value="ATPase domain of HSP90 chaperone/DNA topoisomerase II/histidine kinase"/>
    <property type="match status" value="1"/>
</dbReference>
<dbReference type="InterPro" id="IPR011110">
    <property type="entry name" value="Reg_prop"/>
</dbReference>
<dbReference type="Pfam" id="PF07730">
    <property type="entry name" value="HisKA_3"/>
    <property type="match status" value="1"/>
</dbReference>
<evidence type="ECO:0000259" key="5">
    <source>
        <dbReference type="SMART" id="SM00387"/>
    </source>
</evidence>
<protein>
    <recommendedName>
        <fullName evidence="5">Histidine kinase/HSP90-like ATPase domain-containing protein</fullName>
    </recommendedName>
</protein>
<dbReference type="InterPro" id="IPR013783">
    <property type="entry name" value="Ig-like_fold"/>
</dbReference>
<evidence type="ECO:0000256" key="4">
    <source>
        <dbReference type="SAM" id="Phobius"/>
    </source>
</evidence>
<dbReference type="SUPFAM" id="SSF63829">
    <property type="entry name" value="Calcium-dependent phosphotriesterase"/>
    <property type="match status" value="1"/>
</dbReference>
<dbReference type="PANTHER" id="PTHR24421:SF62">
    <property type="entry name" value="SENSORY TRANSDUCTION HISTIDINE KINASE"/>
    <property type="match status" value="1"/>
</dbReference>
<keyword evidence="3" id="KW-0902">Two-component regulatory system</keyword>
<keyword evidence="2" id="KW-0418">Kinase</keyword>
<name>A0A7X4GMG9_9BURK</name>
<dbReference type="PANTHER" id="PTHR24421">
    <property type="entry name" value="NITRATE/NITRITE SENSOR PROTEIN NARX-RELATED"/>
    <property type="match status" value="1"/>
</dbReference>
<gene>
    <name evidence="6" type="ORF">GTP45_02660</name>
</gene>
<dbReference type="RefSeq" id="WP_161012314.1">
    <property type="nucleotide sequence ID" value="NZ_WWCK01000001.1"/>
</dbReference>
<dbReference type="InterPro" id="IPR050482">
    <property type="entry name" value="Sensor_HK_TwoCompSys"/>
</dbReference>
<comment type="caution">
    <text evidence="6">The sequence shown here is derived from an EMBL/GenBank/DDBJ whole genome shotgun (WGS) entry which is preliminary data.</text>
</comment>
<dbReference type="Proteomes" id="UP000450012">
    <property type="component" value="Unassembled WGS sequence"/>
</dbReference>
<sequence>MLALIACCASPLAAPSGSVAPPAINLHHTSWTARDGAPAMILSITQSRDGWLWLGGPTGLYRFDGIQFEPFTPANAPLLTRNVSMVNAFADGDLWIGYRTGGASVLRQGRLRSYGQRDGLPSRAVWQVERDGNGRIWAATAQGMYYLENERWQAAGSAWNLPGGWYKTLLRDRHGVFWAQGDAGVYSLKPGSTRFVKAPFDSGIGVLFALPDGGAVSWDAAHARFNALAEPRLNARVRQWEHLGDPTSLLIDRHGDLWVGLKEGLSYRTVHGVAATAPPQGLSGPSVSALFEDKEGNVWAATAKGVDRFRRGRLTRITVPEAAIGAAIMADEHGGAWIGGFHVTADPGGFTSLSPLWPPRSDGWANLVTGFSRSSDGVLWGSSYGMLRRVQGSDSRQIAFPAAVGGVIANAVLAERDGSVLAALGSHGLYRLRPNGEWEKEGDAGEVSVMARADAGGLWLGYYPGLLEQVAGATRRRYGPAEGLTVGLVLALHLHGPHVWAGGDNGLALLDAGRFRQVGGVNGESFDGISGIVELDSGDLWLNATAGLFRIPAAEIAQFKRVPGYRVRYERLDQVDGLEGTAPRVMPSPSMVLSSDARLWVVRSTGVFRLNPAEPPPPAPGNPIVVKTLGAPGQARPMQADARFAAGSSAMQIDYTMASLSMPEKIRFRYRLEEVDDDWQEAGTRRSAYYSNLASGDYHFRVGASDYSGNWSDESSTVRFSIAPAMTETWWFRALCAALLLAAVYLGYRWQINRMTRQLAGRLQERVSERERIARELHDTLLQSVQSLMLHLQAAVMKLPQKDSMRVQLETALQQADDVVDEGRERIRALRGEDIEKLSFADAILATAARLRPADACPVHFKMSGTARQLEVLIYTEAMAIITEALANAYAHARAGRIEVEVHFGARALRCVVRDDGAGIPAEVLNHGGRDNHWGMRGMLERAERINAKLNLRSFDGGGTEWQLVLPAALAYTR</sequence>
<evidence type="ECO:0000313" key="6">
    <source>
        <dbReference type="EMBL" id="MYM65734.1"/>
    </source>
</evidence>
<dbReference type="Gene3D" id="1.20.5.1930">
    <property type="match status" value="1"/>
</dbReference>
<accession>A0A7X4GMG9</accession>
<dbReference type="AlphaFoldDB" id="A0A7X4GMG9"/>
<dbReference type="GO" id="GO:0016020">
    <property type="term" value="C:membrane"/>
    <property type="evidence" value="ECO:0007669"/>
    <property type="project" value="InterPro"/>
</dbReference>
<dbReference type="Pfam" id="PF07495">
    <property type="entry name" value="Y_Y_Y"/>
    <property type="match status" value="1"/>
</dbReference>
<reference evidence="6 7" key="1">
    <citation type="submission" date="2019-12" db="EMBL/GenBank/DDBJ databases">
        <title>Novel species isolated from a subtropical stream in China.</title>
        <authorList>
            <person name="Lu H."/>
        </authorList>
    </citation>
    <scope>NUCLEOTIDE SEQUENCE [LARGE SCALE GENOMIC DNA]</scope>
    <source>
        <strain evidence="6 7">FT55W</strain>
    </source>
</reference>
<evidence type="ECO:0000256" key="3">
    <source>
        <dbReference type="ARBA" id="ARBA00023012"/>
    </source>
</evidence>
<dbReference type="Gene3D" id="2.60.40.10">
    <property type="entry name" value="Immunoglobulins"/>
    <property type="match status" value="1"/>
</dbReference>
<dbReference type="InterPro" id="IPR036890">
    <property type="entry name" value="HATPase_C_sf"/>
</dbReference>
<dbReference type="InterPro" id="IPR011123">
    <property type="entry name" value="Y_Y_Y"/>
</dbReference>
<dbReference type="Pfam" id="PF02518">
    <property type="entry name" value="HATPase_c"/>
    <property type="match status" value="1"/>
</dbReference>
<keyword evidence="4" id="KW-0472">Membrane</keyword>
<organism evidence="6 7">
    <name type="scientific">Duganella rivi</name>
    <dbReference type="NCBI Taxonomy" id="2666083"/>
    <lineage>
        <taxon>Bacteria</taxon>
        <taxon>Pseudomonadati</taxon>
        <taxon>Pseudomonadota</taxon>
        <taxon>Betaproteobacteria</taxon>
        <taxon>Burkholderiales</taxon>
        <taxon>Oxalobacteraceae</taxon>
        <taxon>Telluria group</taxon>
        <taxon>Duganella</taxon>
    </lineage>
</organism>
<evidence type="ECO:0000313" key="7">
    <source>
        <dbReference type="Proteomes" id="UP000450012"/>
    </source>
</evidence>
<keyword evidence="4" id="KW-1133">Transmembrane helix</keyword>
<feature type="transmembrane region" description="Helical" evidence="4">
    <location>
        <begin position="730"/>
        <end position="748"/>
    </location>
</feature>
<dbReference type="Gene3D" id="2.130.10.10">
    <property type="entry name" value="YVTN repeat-like/Quinoprotein amine dehydrogenase"/>
    <property type="match status" value="3"/>
</dbReference>
<dbReference type="SMART" id="SM00387">
    <property type="entry name" value="HATPase_c"/>
    <property type="match status" value="1"/>
</dbReference>
<dbReference type="Pfam" id="PF07494">
    <property type="entry name" value="Reg_prop"/>
    <property type="match status" value="1"/>
</dbReference>
<dbReference type="InterPro" id="IPR011712">
    <property type="entry name" value="Sig_transdc_His_kin_sub3_dim/P"/>
</dbReference>
<evidence type="ECO:0000256" key="2">
    <source>
        <dbReference type="ARBA" id="ARBA00022777"/>
    </source>
</evidence>
<dbReference type="Gene3D" id="3.30.565.10">
    <property type="entry name" value="Histidine kinase-like ATPase, C-terminal domain"/>
    <property type="match status" value="1"/>
</dbReference>
<keyword evidence="4" id="KW-0812">Transmembrane</keyword>